<evidence type="ECO:0000256" key="2">
    <source>
        <dbReference type="ARBA" id="ARBA00023136"/>
    </source>
</evidence>
<dbReference type="PANTHER" id="PTHR12652">
    <property type="entry name" value="PEROXISOMAL BIOGENESIS FACTOR 11"/>
    <property type="match status" value="1"/>
</dbReference>
<organism evidence="5 6">
    <name type="scientific">Parthenolecanium corni</name>
    <dbReference type="NCBI Taxonomy" id="536013"/>
    <lineage>
        <taxon>Eukaryota</taxon>
        <taxon>Metazoa</taxon>
        <taxon>Ecdysozoa</taxon>
        <taxon>Arthropoda</taxon>
        <taxon>Hexapoda</taxon>
        <taxon>Insecta</taxon>
        <taxon>Pterygota</taxon>
        <taxon>Neoptera</taxon>
        <taxon>Paraneoptera</taxon>
        <taxon>Hemiptera</taxon>
        <taxon>Sternorrhyncha</taxon>
        <taxon>Coccoidea</taxon>
        <taxon>Coccidae</taxon>
        <taxon>Parthenolecanium</taxon>
    </lineage>
</organism>
<keyword evidence="1" id="KW-0962">Peroxisome biogenesis</keyword>
<evidence type="ECO:0000256" key="4">
    <source>
        <dbReference type="ARBA" id="ARBA00046271"/>
    </source>
</evidence>
<dbReference type="InterPro" id="IPR008733">
    <property type="entry name" value="PEX11"/>
</dbReference>
<protein>
    <recommendedName>
        <fullName evidence="7">Peroxisomal membrane protein 11B</fullName>
    </recommendedName>
</protein>
<evidence type="ECO:0000256" key="1">
    <source>
        <dbReference type="ARBA" id="ARBA00022593"/>
    </source>
</evidence>
<comment type="subcellular location">
    <subcellularLocation>
        <location evidence="4">Peroxisome membrane</location>
    </subcellularLocation>
</comment>
<dbReference type="PANTHER" id="PTHR12652:SF50">
    <property type="entry name" value="PEROXIN 11"/>
    <property type="match status" value="1"/>
</dbReference>
<dbReference type="GO" id="GO:0005778">
    <property type="term" value="C:peroxisomal membrane"/>
    <property type="evidence" value="ECO:0007669"/>
    <property type="project" value="UniProtKB-SubCell"/>
</dbReference>
<dbReference type="EMBL" id="JBBCAQ010000036">
    <property type="protein sequence ID" value="KAK7575658.1"/>
    <property type="molecule type" value="Genomic_DNA"/>
</dbReference>
<dbReference type="GO" id="GO:0016559">
    <property type="term" value="P:peroxisome fission"/>
    <property type="evidence" value="ECO:0007669"/>
    <property type="project" value="InterPro"/>
</dbReference>
<evidence type="ECO:0000313" key="5">
    <source>
        <dbReference type="EMBL" id="KAK7575658.1"/>
    </source>
</evidence>
<gene>
    <name evidence="5" type="ORF">V9T40_011944</name>
</gene>
<evidence type="ECO:0008006" key="7">
    <source>
        <dbReference type="Google" id="ProtNLM"/>
    </source>
</evidence>
<dbReference type="Proteomes" id="UP001367676">
    <property type="component" value="Unassembled WGS sequence"/>
</dbReference>
<evidence type="ECO:0000313" key="6">
    <source>
        <dbReference type="Proteomes" id="UP001367676"/>
    </source>
</evidence>
<accession>A0AAN9Y010</accession>
<reference evidence="5 6" key="1">
    <citation type="submission" date="2024-03" db="EMBL/GenBank/DDBJ databases">
        <title>Adaptation during the transition from Ophiocordyceps entomopathogen to insect associate is accompanied by gene loss and intensified selection.</title>
        <authorList>
            <person name="Ward C.M."/>
            <person name="Onetto C.A."/>
            <person name="Borneman A.R."/>
        </authorList>
    </citation>
    <scope>NUCLEOTIDE SEQUENCE [LARGE SCALE GENOMIC DNA]</scope>
    <source>
        <strain evidence="5">AWRI1</strain>
        <tissue evidence="5">Single Adult Female</tissue>
    </source>
</reference>
<evidence type="ECO:0000256" key="3">
    <source>
        <dbReference type="ARBA" id="ARBA00023140"/>
    </source>
</evidence>
<dbReference type="AlphaFoldDB" id="A0AAN9Y010"/>
<keyword evidence="6" id="KW-1185">Reference proteome</keyword>
<keyword evidence="2" id="KW-0472">Membrane</keyword>
<proteinExistence type="predicted"/>
<name>A0AAN9Y010_9HEMI</name>
<sequence length="229" mass="26237">MNQVVMYNNKTVGRDKLARLIQYASKLTWHVLQQCNANGASVSKIQELEYILSNFRKLLRMGRSLDTLYTALTLTKFDNAIISLNCAFSKVSYAIFLFCDHLIWFGRNGFANIDTIWWNRVSCKYWLLSITMNLVRDFFEIKKLLNNHEIVLKYNLKDPKTTMKTWLSYAETHKDIVLDVVKNSCDIFLPLASLDYVKLSPGTIGLLGVISSAVGIYTVIDPFAKLPMS</sequence>
<dbReference type="Pfam" id="PF05648">
    <property type="entry name" value="PEX11"/>
    <property type="match status" value="1"/>
</dbReference>
<keyword evidence="3" id="KW-0576">Peroxisome</keyword>
<comment type="caution">
    <text evidence="5">The sequence shown here is derived from an EMBL/GenBank/DDBJ whole genome shotgun (WGS) entry which is preliminary data.</text>
</comment>